<dbReference type="EMBL" id="CM046397">
    <property type="protein sequence ID" value="KAI8536326.1"/>
    <property type="molecule type" value="Genomic_DNA"/>
</dbReference>
<evidence type="ECO:0000313" key="1">
    <source>
        <dbReference type="EMBL" id="KAI8536326.1"/>
    </source>
</evidence>
<name>A0ACC0M6D5_RHOML</name>
<organism evidence="1 2">
    <name type="scientific">Rhododendron molle</name>
    <name type="common">Chinese azalea</name>
    <name type="synonym">Azalea mollis</name>
    <dbReference type="NCBI Taxonomy" id="49168"/>
    <lineage>
        <taxon>Eukaryota</taxon>
        <taxon>Viridiplantae</taxon>
        <taxon>Streptophyta</taxon>
        <taxon>Embryophyta</taxon>
        <taxon>Tracheophyta</taxon>
        <taxon>Spermatophyta</taxon>
        <taxon>Magnoliopsida</taxon>
        <taxon>eudicotyledons</taxon>
        <taxon>Gunneridae</taxon>
        <taxon>Pentapetalae</taxon>
        <taxon>asterids</taxon>
        <taxon>Ericales</taxon>
        <taxon>Ericaceae</taxon>
        <taxon>Ericoideae</taxon>
        <taxon>Rhodoreae</taxon>
        <taxon>Rhododendron</taxon>
    </lineage>
</organism>
<reference evidence="1" key="1">
    <citation type="submission" date="2022-02" db="EMBL/GenBank/DDBJ databases">
        <title>Plant Genome Project.</title>
        <authorList>
            <person name="Zhang R.-G."/>
        </authorList>
    </citation>
    <scope>NUCLEOTIDE SEQUENCE</scope>
    <source>
        <strain evidence="1">AT1</strain>
    </source>
</reference>
<protein>
    <submittedName>
        <fullName evidence="1">Uncharacterized protein</fullName>
    </submittedName>
</protein>
<proteinExistence type="predicted"/>
<evidence type="ECO:0000313" key="2">
    <source>
        <dbReference type="Proteomes" id="UP001062846"/>
    </source>
</evidence>
<gene>
    <name evidence="1" type="ORF">RHMOL_Rhmol10G0248400</name>
</gene>
<accession>A0ACC0M6D5</accession>
<keyword evidence="2" id="KW-1185">Reference proteome</keyword>
<dbReference type="Proteomes" id="UP001062846">
    <property type="component" value="Chromosome 10"/>
</dbReference>
<comment type="caution">
    <text evidence="1">The sequence shown here is derived from an EMBL/GenBank/DDBJ whole genome shotgun (WGS) entry which is preliminary data.</text>
</comment>
<sequence>MEGNHPRWQGGNRGVPLGVVAGGGLVIRGGTINIVVVEGKRVIGDGGSNRSWQPKVVTGEGWRQLQKVGAAGGGGKLETKKKKYSK</sequence>